<dbReference type="RefSeq" id="WP_346756797.1">
    <property type="nucleotide sequence ID" value="NZ_JAUJEB010000001.1"/>
</dbReference>
<dbReference type="Gene3D" id="3.40.50.720">
    <property type="entry name" value="NAD(P)-binding Rossmann-like Domain"/>
    <property type="match status" value="1"/>
</dbReference>
<dbReference type="PANTHER" id="PTHR43574">
    <property type="entry name" value="EPIMERASE-RELATED"/>
    <property type="match status" value="1"/>
</dbReference>
<keyword evidence="4" id="KW-1185">Reference proteome</keyword>
<evidence type="ECO:0000256" key="1">
    <source>
        <dbReference type="ARBA" id="ARBA00023027"/>
    </source>
</evidence>
<accession>A0ABT8L156</accession>
<sequence length="348" mass="39706">MSKILVTGNAGFIGMHTVMALRKQGHSIFGLDNINEYYDKELKYERLQQQGIPRDQIAYGKAVKANENLSFLHLNLEEKERIHELFESERFDYVVHLAAQAGVRYSIENPDVYIESNILGFLNILEGCRNFDAKHLVFASSSSVYGLNSEIPFKESHATEHPVSLYAATKKSNEMMAHCYSYLYNIPVTGLRFFTVYGPWGRPDMALFKFTKNIIEDKPIDVYNHGDMKRDFTYVDDIVDGIVKTFTQIPQGVEKSNLPTNHSKAPYVLYNIGNSKPVKLMDFIEAIEEAIGKKAKINYLPLQPGDVNTTYADVDNLKNSTGYIPSISVKEGVKQFVEWYKDYFSQNK</sequence>
<dbReference type="EMBL" id="JAUJEB010000001">
    <property type="protein sequence ID" value="MDN5211464.1"/>
    <property type="molecule type" value="Genomic_DNA"/>
</dbReference>
<dbReference type="PRINTS" id="PR01713">
    <property type="entry name" value="NUCEPIMERASE"/>
</dbReference>
<dbReference type="Proteomes" id="UP001172083">
    <property type="component" value="Unassembled WGS sequence"/>
</dbReference>
<organism evidence="3 4">
    <name type="scientific">Agaribacillus aureus</name>
    <dbReference type="NCBI Taxonomy" id="3051825"/>
    <lineage>
        <taxon>Bacteria</taxon>
        <taxon>Pseudomonadati</taxon>
        <taxon>Bacteroidota</taxon>
        <taxon>Cytophagia</taxon>
        <taxon>Cytophagales</taxon>
        <taxon>Splendidivirgaceae</taxon>
        <taxon>Agaribacillus</taxon>
    </lineage>
</organism>
<evidence type="ECO:0000313" key="4">
    <source>
        <dbReference type="Proteomes" id="UP001172083"/>
    </source>
</evidence>
<proteinExistence type="predicted"/>
<gene>
    <name evidence="3" type="ORF">QQ020_05360</name>
</gene>
<dbReference type="InterPro" id="IPR001509">
    <property type="entry name" value="Epimerase_deHydtase"/>
</dbReference>
<dbReference type="InterPro" id="IPR036291">
    <property type="entry name" value="NAD(P)-bd_dom_sf"/>
</dbReference>
<protein>
    <submittedName>
        <fullName evidence="3">NAD-dependent epimerase/dehydratase family protein</fullName>
    </submittedName>
</protein>
<comment type="caution">
    <text evidence="3">The sequence shown here is derived from an EMBL/GenBank/DDBJ whole genome shotgun (WGS) entry which is preliminary data.</text>
</comment>
<evidence type="ECO:0000259" key="2">
    <source>
        <dbReference type="Pfam" id="PF01370"/>
    </source>
</evidence>
<reference evidence="3" key="1">
    <citation type="submission" date="2023-06" db="EMBL/GenBank/DDBJ databases">
        <title>Genomic of Agaribacillus aureum.</title>
        <authorList>
            <person name="Wang G."/>
        </authorList>
    </citation>
    <scope>NUCLEOTIDE SEQUENCE</scope>
    <source>
        <strain evidence="3">BMA12</strain>
    </source>
</reference>
<dbReference type="SUPFAM" id="SSF51735">
    <property type="entry name" value="NAD(P)-binding Rossmann-fold domains"/>
    <property type="match status" value="1"/>
</dbReference>
<feature type="domain" description="NAD-dependent epimerase/dehydratase" evidence="2">
    <location>
        <begin position="4"/>
        <end position="251"/>
    </location>
</feature>
<dbReference type="Pfam" id="PF01370">
    <property type="entry name" value="Epimerase"/>
    <property type="match status" value="1"/>
</dbReference>
<keyword evidence="1" id="KW-0520">NAD</keyword>
<name>A0ABT8L156_9BACT</name>
<evidence type="ECO:0000313" key="3">
    <source>
        <dbReference type="EMBL" id="MDN5211464.1"/>
    </source>
</evidence>